<feature type="non-terminal residue" evidence="2">
    <location>
        <position position="1"/>
    </location>
</feature>
<gene>
    <name evidence="2" type="ORF">SLEP1_g57628</name>
</gene>
<feature type="region of interest" description="Disordered" evidence="1">
    <location>
        <begin position="1"/>
        <end position="34"/>
    </location>
</feature>
<keyword evidence="3" id="KW-1185">Reference proteome</keyword>
<comment type="caution">
    <text evidence="2">The sequence shown here is derived from an EMBL/GenBank/DDBJ whole genome shotgun (WGS) entry which is preliminary data.</text>
</comment>
<proteinExistence type="predicted"/>
<sequence length="140" mass="13939">QEAEFNKQQARHQNAQAKHTGGQVGYTTGGDTRTGYNTDTTGGYNTAYDNTGCAGDNRGGHVYGTTGTDTATHLTGGGYVVTENTAAGYGTGAPAGAGALGTTADDGVMMGRGGNTAHDIRSGGADAARCYGTGTGGNHR</sequence>
<evidence type="ECO:0008006" key="4">
    <source>
        <dbReference type="Google" id="ProtNLM"/>
    </source>
</evidence>
<evidence type="ECO:0000256" key="1">
    <source>
        <dbReference type="SAM" id="MobiDB-lite"/>
    </source>
</evidence>
<accession>A0AAV5MQD8</accession>
<protein>
    <recommendedName>
        <fullName evidence="4">Dehydrin</fullName>
    </recommendedName>
</protein>
<organism evidence="2 3">
    <name type="scientific">Rubroshorea leprosula</name>
    <dbReference type="NCBI Taxonomy" id="152421"/>
    <lineage>
        <taxon>Eukaryota</taxon>
        <taxon>Viridiplantae</taxon>
        <taxon>Streptophyta</taxon>
        <taxon>Embryophyta</taxon>
        <taxon>Tracheophyta</taxon>
        <taxon>Spermatophyta</taxon>
        <taxon>Magnoliopsida</taxon>
        <taxon>eudicotyledons</taxon>
        <taxon>Gunneridae</taxon>
        <taxon>Pentapetalae</taxon>
        <taxon>rosids</taxon>
        <taxon>malvids</taxon>
        <taxon>Malvales</taxon>
        <taxon>Dipterocarpaceae</taxon>
        <taxon>Rubroshorea</taxon>
    </lineage>
</organism>
<dbReference type="EMBL" id="BPVZ01000414">
    <property type="protein sequence ID" value="GKV50951.1"/>
    <property type="molecule type" value="Genomic_DNA"/>
</dbReference>
<evidence type="ECO:0000313" key="2">
    <source>
        <dbReference type="EMBL" id="GKV50951.1"/>
    </source>
</evidence>
<dbReference type="Proteomes" id="UP001054252">
    <property type="component" value="Unassembled WGS sequence"/>
</dbReference>
<evidence type="ECO:0000313" key="3">
    <source>
        <dbReference type="Proteomes" id="UP001054252"/>
    </source>
</evidence>
<feature type="compositionally biased region" description="Polar residues" evidence="1">
    <location>
        <begin position="1"/>
        <end position="17"/>
    </location>
</feature>
<dbReference type="AlphaFoldDB" id="A0AAV5MQD8"/>
<name>A0AAV5MQD8_9ROSI</name>
<reference evidence="2 3" key="1">
    <citation type="journal article" date="2021" name="Commun. Biol.">
        <title>The genome of Shorea leprosula (Dipterocarpaceae) highlights the ecological relevance of drought in aseasonal tropical rainforests.</title>
        <authorList>
            <person name="Ng K.K.S."/>
            <person name="Kobayashi M.J."/>
            <person name="Fawcett J.A."/>
            <person name="Hatakeyama M."/>
            <person name="Paape T."/>
            <person name="Ng C.H."/>
            <person name="Ang C.C."/>
            <person name="Tnah L.H."/>
            <person name="Lee C.T."/>
            <person name="Nishiyama T."/>
            <person name="Sese J."/>
            <person name="O'Brien M.J."/>
            <person name="Copetti D."/>
            <person name="Mohd Noor M.I."/>
            <person name="Ong R.C."/>
            <person name="Putra M."/>
            <person name="Sireger I.Z."/>
            <person name="Indrioko S."/>
            <person name="Kosugi Y."/>
            <person name="Izuno A."/>
            <person name="Isagi Y."/>
            <person name="Lee S.L."/>
            <person name="Shimizu K.K."/>
        </authorList>
    </citation>
    <scope>NUCLEOTIDE SEQUENCE [LARGE SCALE GENOMIC DNA]</scope>
    <source>
        <strain evidence="2">214</strain>
    </source>
</reference>